<name>A0A7X0IW44_9HYPH</name>
<dbReference type="Proteomes" id="UP000565576">
    <property type="component" value="Unassembled WGS sequence"/>
</dbReference>
<dbReference type="Gene3D" id="3.40.50.720">
    <property type="entry name" value="NAD(P)-binding Rossmann-like Domain"/>
    <property type="match status" value="1"/>
</dbReference>
<gene>
    <name evidence="2" type="ORF">GGD46_004095</name>
</gene>
<dbReference type="PANTHER" id="PTHR43245:SF46">
    <property type="entry name" value="NUCLEOSIDE-DIPHOSPHATE-SUGAR EPIMERASE"/>
    <property type="match status" value="1"/>
</dbReference>
<proteinExistence type="predicted"/>
<reference evidence="2 3" key="1">
    <citation type="submission" date="2020-08" db="EMBL/GenBank/DDBJ databases">
        <title>Genomic Encyclopedia of Type Strains, Phase IV (KMG-V): Genome sequencing to study the core and pangenomes of soil and plant-associated prokaryotes.</title>
        <authorList>
            <person name="Whitman W."/>
        </authorList>
    </citation>
    <scope>NUCLEOTIDE SEQUENCE [LARGE SCALE GENOMIC DNA]</scope>
    <source>
        <strain evidence="2 3">SEMIA 4060</strain>
    </source>
</reference>
<organism evidence="2 3">
    <name type="scientific">Rhizobium lusitanum</name>
    <dbReference type="NCBI Taxonomy" id="293958"/>
    <lineage>
        <taxon>Bacteria</taxon>
        <taxon>Pseudomonadati</taxon>
        <taxon>Pseudomonadota</taxon>
        <taxon>Alphaproteobacteria</taxon>
        <taxon>Hyphomicrobiales</taxon>
        <taxon>Rhizobiaceae</taxon>
        <taxon>Rhizobium/Agrobacterium group</taxon>
        <taxon>Rhizobium</taxon>
    </lineage>
</organism>
<dbReference type="RefSeq" id="WP_184707097.1">
    <property type="nucleotide sequence ID" value="NZ_JACHBG010000010.1"/>
</dbReference>
<dbReference type="EMBL" id="JACHBG010000010">
    <property type="protein sequence ID" value="MBB6486796.1"/>
    <property type="molecule type" value="Genomic_DNA"/>
</dbReference>
<dbReference type="InterPro" id="IPR001509">
    <property type="entry name" value="Epimerase_deHydtase"/>
</dbReference>
<sequence>MRVIVSGATGFLGGRLCTLLRELGHDVVGLGRNTDTGRDLETGGTRFVSVDVSQSPSESVLKELGSADIFVHAAGLSSAWGLREAFQQANVAGTRHAMAMARAAGVRRFVFISSPSVTFRFCDQADLREDAPLPKPVNAYAYSKQIAESDVLAASDLSPIILRPRAIYGPGDVALLPRLIRAVAKGPLPLLRGGRASTNLTHVDDVAQAILCAIEAPPQIAGRIYNIAGDEALPLRLIIESVAAKAGIAVRWQTVPWPLALSAARLAEAMARLQRDRPEPVITAYALGILAFTQTLDISAARREIGFRPQIRFAEGLARTFGGGAAR</sequence>
<dbReference type="AlphaFoldDB" id="A0A7X0IW44"/>
<dbReference type="InterPro" id="IPR050177">
    <property type="entry name" value="Lipid_A_modif_metabolic_enz"/>
</dbReference>
<dbReference type="SUPFAM" id="SSF51735">
    <property type="entry name" value="NAD(P)-binding Rossmann-fold domains"/>
    <property type="match status" value="1"/>
</dbReference>
<feature type="domain" description="NAD-dependent epimerase/dehydratase" evidence="1">
    <location>
        <begin position="3"/>
        <end position="228"/>
    </location>
</feature>
<evidence type="ECO:0000313" key="3">
    <source>
        <dbReference type="Proteomes" id="UP000565576"/>
    </source>
</evidence>
<comment type="caution">
    <text evidence="2">The sequence shown here is derived from an EMBL/GenBank/DDBJ whole genome shotgun (WGS) entry which is preliminary data.</text>
</comment>
<dbReference type="InterPro" id="IPR036291">
    <property type="entry name" value="NAD(P)-bd_dom_sf"/>
</dbReference>
<evidence type="ECO:0000259" key="1">
    <source>
        <dbReference type="Pfam" id="PF01370"/>
    </source>
</evidence>
<protein>
    <submittedName>
        <fullName evidence="2">Nucleoside-diphosphate-sugar epimerase</fullName>
    </submittedName>
</protein>
<dbReference type="PANTHER" id="PTHR43245">
    <property type="entry name" value="BIFUNCTIONAL POLYMYXIN RESISTANCE PROTEIN ARNA"/>
    <property type="match status" value="1"/>
</dbReference>
<evidence type="ECO:0000313" key="2">
    <source>
        <dbReference type="EMBL" id="MBB6486796.1"/>
    </source>
</evidence>
<dbReference type="Pfam" id="PF01370">
    <property type="entry name" value="Epimerase"/>
    <property type="match status" value="1"/>
</dbReference>
<accession>A0A7X0IW44</accession>